<comment type="subunit">
    <text evidence="13">Subunit of dynactin, a multiprotein complex part of a tripartite complex with dynein and a adapter, such as BICDL1, BICD2 or HOOK3. The dynactin complex is built around ACTR1A/ACTB filament and consists of an actin-related filament composed of a shoulder domain, a pointed end and a barbed end. Its length is defined by its flexible shoulder domain. The soulder is composed of 2 DCTN1 subunits, 4 DCTN2 and 2 DCTN3. The 4 DCNT2 (via N-terminus) bind the ACTR1A filament and act as molecular rulers to determine the length. The pointed end is important for binding dynein-dynactin cargo adapters. Consists of 4 subunits: ACTR10, DCNT4, DCTN5 and DCTN6. The barbed end is composed of a CAPZA1:CAPZB heterodimers, which binds ACTR1A/ACTB filament and dynactin and stabilizes dynactin. Interacts with ATP7B, but not ATP7A, in a copper-dependent manner. Interacts with ANK2; this interaction is required for localization at costameres. Interacts with N4BP2L1.</text>
</comment>
<dbReference type="AlphaFoldDB" id="A0A0L0UX40"/>
<evidence type="ECO:0000256" key="1">
    <source>
        <dbReference type="ARBA" id="ARBA00004300"/>
    </source>
</evidence>
<name>A0A0L0UX40_9BASI</name>
<reference evidence="16" key="1">
    <citation type="submission" date="2014-03" db="EMBL/GenBank/DDBJ databases">
        <title>The Genome Sequence of Puccinia striiformis f. sp. tritici PST-78.</title>
        <authorList>
            <consortium name="The Broad Institute Genome Sequencing Platform"/>
            <person name="Cuomo C."/>
            <person name="Hulbert S."/>
            <person name="Chen X."/>
            <person name="Walker B."/>
            <person name="Young S.K."/>
            <person name="Zeng Q."/>
            <person name="Gargeya S."/>
            <person name="Fitzgerald M."/>
            <person name="Haas B."/>
            <person name="Abouelleil A."/>
            <person name="Alvarado L."/>
            <person name="Arachchi H.M."/>
            <person name="Berlin A.M."/>
            <person name="Chapman S.B."/>
            <person name="Goldberg J."/>
            <person name="Griggs A."/>
            <person name="Gujja S."/>
            <person name="Hansen M."/>
            <person name="Howarth C."/>
            <person name="Imamovic A."/>
            <person name="Larimer J."/>
            <person name="McCowan C."/>
            <person name="Montmayeur A."/>
            <person name="Murphy C."/>
            <person name="Neiman D."/>
            <person name="Pearson M."/>
            <person name="Priest M."/>
            <person name="Roberts A."/>
            <person name="Saif S."/>
            <person name="Shea T."/>
            <person name="Sisk P."/>
            <person name="Sykes S."/>
            <person name="Wortman J."/>
            <person name="Nusbaum C."/>
            <person name="Birren B."/>
        </authorList>
    </citation>
    <scope>NUCLEOTIDE SEQUENCE [LARGE SCALE GENOMIC DNA]</scope>
    <source>
        <strain evidence="16">race PST-78</strain>
    </source>
</reference>
<comment type="subcellular location">
    <subcellularLocation>
        <location evidence="1">Cytoplasm</location>
        <location evidence="1">Cytoskeleton</location>
        <location evidence="1">Microtubule organizing center</location>
        <location evidence="1">Centrosome</location>
    </subcellularLocation>
    <subcellularLocation>
        <location evidence="2">Cytoplasm</location>
        <location evidence="2">Cytoskeleton</location>
        <location evidence="2">Stress fiber</location>
    </subcellularLocation>
    <subcellularLocation>
        <location evidence="3">Cytoplasm</location>
        <location evidence="3">Myofibril</location>
    </subcellularLocation>
</comment>
<dbReference type="STRING" id="1165861.A0A0L0UX40"/>
<keyword evidence="10" id="KW-0206">Cytoskeleton</keyword>
<dbReference type="EMBL" id="AJIL01000202">
    <property type="protein sequence ID" value="KNE91481.1"/>
    <property type="molecule type" value="Genomic_DNA"/>
</dbReference>
<evidence type="ECO:0000256" key="8">
    <source>
        <dbReference type="ARBA" id="ARBA00022990"/>
    </source>
</evidence>
<dbReference type="Proteomes" id="UP000054564">
    <property type="component" value="Unassembled WGS sequence"/>
</dbReference>
<feature type="region of interest" description="Disordered" evidence="14">
    <location>
        <begin position="108"/>
        <end position="128"/>
    </location>
</feature>
<dbReference type="Pfam" id="PF05502">
    <property type="entry name" value="Dynactin_p62"/>
    <property type="match status" value="1"/>
</dbReference>
<keyword evidence="5" id="KW-1017">Isopeptide bond</keyword>
<protein>
    <recommendedName>
        <fullName evidence="12">Dynactin subunit 4</fullName>
    </recommendedName>
</protein>
<feature type="compositionally biased region" description="Basic and acidic residues" evidence="14">
    <location>
        <begin position="108"/>
        <end position="119"/>
    </location>
</feature>
<evidence type="ECO:0000256" key="14">
    <source>
        <dbReference type="SAM" id="MobiDB-lite"/>
    </source>
</evidence>
<evidence type="ECO:0000313" key="15">
    <source>
        <dbReference type="EMBL" id="KNE91481.1"/>
    </source>
</evidence>
<keyword evidence="6" id="KW-0597">Phosphoprotein</keyword>
<dbReference type="PANTHER" id="PTHR13034:SF2">
    <property type="entry name" value="DYNACTIN SUBUNIT 4"/>
    <property type="match status" value="1"/>
</dbReference>
<gene>
    <name evidence="15" type="ORF">PSTG_15111</name>
</gene>
<organism evidence="15 16">
    <name type="scientific">Puccinia striiformis f. sp. tritici PST-78</name>
    <dbReference type="NCBI Taxonomy" id="1165861"/>
    <lineage>
        <taxon>Eukaryota</taxon>
        <taxon>Fungi</taxon>
        <taxon>Dikarya</taxon>
        <taxon>Basidiomycota</taxon>
        <taxon>Pucciniomycotina</taxon>
        <taxon>Pucciniomycetes</taxon>
        <taxon>Pucciniales</taxon>
        <taxon>Pucciniaceae</taxon>
        <taxon>Puccinia</taxon>
    </lineage>
</organism>
<evidence type="ECO:0000313" key="16">
    <source>
        <dbReference type="Proteomes" id="UP000054564"/>
    </source>
</evidence>
<dbReference type="InterPro" id="IPR008603">
    <property type="entry name" value="DCTN4"/>
</dbReference>
<keyword evidence="9" id="KW-0175">Coiled coil</keyword>
<accession>A0A0L0UX40</accession>
<comment type="caution">
    <text evidence="15">The sequence shown here is derived from an EMBL/GenBank/DDBJ whole genome shotgun (WGS) entry which is preliminary data.</text>
</comment>
<evidence type="ECO:0000256" key="10">
    <source>
        <dbReference type="ARBA" id="ARBA00023212"/>
    </source>
</evidence>
<keyword evidence="8" id="KW-0007">Acetylation</keyword>
<evidence type="ECO:0000256" key="13">
    <source>
        <dbReference type="ARBA" id="ARBA00093507"/>
    </source>
</evidence>
<evidence type="ECO:0000256" key="3">
    <source>
        <dbReference type="ARBA" id="ARBA00004657"/>
    </source>
</evidence>
<sequence length="268" mass="29016">MIPLGTQPLRAFHHVHRLVGTTAPANIAISLVLSKEVPTVSRYGTHLSLSTSSFTLRSNYLLFNNSTAALPANLNPDGDPTETSTQGNGSNPLIEQLTPIEKKWEEAWDHPDRVQDSKPSRVPLRSKRTKKCPARQHILIKPERKAQAIRCKIKLIASNCLPLIKPQHKRIARSTGLGTERLASGISAAAGRTYTAAGSHPLILPSPESGWPGPRQGCSIGPNAPVRDDVCQSTLQAHQCTSLHLTTGPGPINCWMRARPSPVQCATP</sequence>
<dbReference type="GO" id="GO:0001725">
    <property type="term" value="C:stress fiber"/>
    <property type="evidence" value="ECO:0007669"/>
    <property type="project" value="UniProtKB-SubCell"/>
</dbReference>
<evidence type="ECO:0000256" key="7">
    <source>
        <dbReference type="ARBA" id="ARBA00022843"/>
    </source>
</evidence>
<feature type="compositionally biased region" description="Polar residues" evidence="14">
    <location>
        <begin position="81"/>
        <end position="93"/>
    </location>
</feature>
<keyword evidence="4" id="KW-0963">Cytoplasm</keyword>
<evidence type="ECO:0000256" key="6">
    <source>
        <dbReference type="ARBA" id="ARBA00022553"/>
    </source>
</evidence>
<keyword evidence="16" id="KW-1185">Reference proteome</keyword>
<comment type="similarity">
    <text evidence="11">Belongs to the dynactin subunit 4 family.</text>
</comment>
<keyword evidence="7" id="KW-0832">Ubl conjugation</keyword>
<evidence type="ECO:0000256" key="11">
    <source>
        <dbReference type="ARBA" id="ARBA00034776"/>
    </source>
</evidence>
<evidence type="ECO:0000256" key="9">
    <source>
        <dbReference type="ARBA" id="ARBA00023054"/>
    </source>
</evidence>
<evidence type="ECO:0000256" key="5">
    <source>
        <dbReference type="ARBA" id="ARBA00022499"/>
    </source>
</evidence>
<evidence type="ECO:0000256" key="2">
    <source>
        <dbReference type="ARBA" id="ARBA00004529"/>
    </source>
</evidence>
<dbReference type="GO" id="GO:0005869">
    <property type="term" value="C:dynactin complex"/>
    <property type="evidence" value="ECO:0007669"/>
    <property type="project" value="InterPro"/>
</dbReference>
<feature type="region of interest" description="Disordered" evidence="14">
    <location>
        <begin position="72"/>
        <end position="93"/>
    </location>
</feature>
<dbReference type="PANTHER" id="PTHR13034">
    <property type="entry name" value="DYNACTIN P62 SUBUNIT"/>
    <property type="match status" value="1"/>
</dbReference>
<proteinExistence type="inferred from homology"/>
<evidence type="ECO:0000256" key="4">
    <source>
        <dbReference type="ARBA" id="ARBA00022490"/>
    </source>
</evidence>
<evidence type="ECO:0000256" key="12">
    <source>
        <dbReference type="ARBA" id="ARBA00034864"/>
    </source>
</evidence>